<accession>A0AAD9FPG3</accession>
<dbReference type="Gene3D" id="3.30.530.20">
    <property type="match status" value="1"/>
</dbReference>
<dbReference type="Pfam" id="PF11274">
    <property type="entry name" value="DUF3074"/>
    <property type="match status" value="1"/>
</dbReference>
<keyword evidence="3" id="KW-1185">Reference proteome</keyword>
<gene>
    <name evidence="2" type="ORF">DB88DRAFT_505407</name>
</gene>
<name>A0AAD9FPG3_PAPLA</name>
<evidence type="ECO:0000313" key="2">
    <source>
        <dbReference type="EMBL" id="KAK1923561.1"/>
    </source>
</evidence>
<feature type="domain" description="DUF3074" evidence="1">
    <location>
        <begin position="134"/>
        <end position="302"/>
    </location>
</feature>
<proteinExistence type="predicted"/>
<organism evidence="2 3">
    <name type="scientific">Papiliotrema laurentii</name>
    <name type="common">Cryptococcus laurentii</name>
    <dbReference type="NCBI Taxonomy" id="5418"/>
    <lineage>
        <taxon>Eukaryota</taxon>
        <taxon>Fungi</taxon>
        <taxon>Dikarya</taxon>
        <taxon>Basidiomycota</taxon>
        <taxon>Agaricomycotina</taxon>
        <taxon>Tremellomycetes</taxon>
        <taxon>Tremellales</taxon>
        <taxon>Rhynchogastremaceae</taxon>
        <taxon>Papiliotrema</taxon>
    </lineage>
</organism>
<evidence type="ECO:0000313" key="3">
    <source>
        <dbReference type="Proteomes" id="UP001182556"/>
    </source>
</evidence>
<dbReference type="Proteomes" id="UP001182556">
    <property type="component" value="Unassembled WGS sequence"/>
</dbReference>
<dbReference type="InterPro" id="IPR024500">
    <property type="entry name" value="DUF3074"/>
</dbReference>
<dbReference type="AlphaFoldDB" id="A0AAD9FPG3"/>
<dbReference type="PANTHER" id="PTHR40370:SF1">
    <property type="entry name" value="DUF3074 DOMAIN-CONTAINING PROTEIN"/>
    <property type="match status" value="1"/>
</dbReference>
<dbReference type="EMBL" id="JAODAN010000006">
    <property type="protein sequence ID" value="KAK1923561.1"/>
    <property type="molecule type" value="Genomic_DNA"/>
</dbReference>
<dbReference type="InterPro" id="IPR023393">
    <property type="entry name" value="START-like_dom_sf"/>
</dbReference>
<evidence type="ECO:0000259" key="1">
    <source>
        <dbReference type="Pfam" id="PF11274"/>
    </source>
</evidence>
<reference evidence="2" key="1">
    <citation type="submission" date="2023-02" db="EMBL/GenBank/DDBJ databases">
        <title>Identification and recombinant expression of a fungal hydrolase from Papiliotrema laurentii that hydrolyzes apple cutin and clears colloidal polyester polyurethane.</title>
        <authorList>
            <consortium name="DOE Joint Genome Institute"/>
            <person name="Roman V.A."/>
            <person name="Bojanowski C."/>
            <person name="Crable B.R."/>
            <person name="Wagner D.N."/>
            <person name="Hung C.S."/>
            <person name="Nadeau L.J."/>
            <person name="Schratz L."/>
            <person name="Haridas S."/>
            <person name="Pangilinan J."/>
            <person name="Lipzen A."/>
            <person name="Na H."/>
            <person name="Yan M."/>
            <person name="Ng V."/>
            <person name="Grigoriev I.V."/>
            <person name="Spatafora J.W."/>
            <person name="Barlow D."/>
            <person name="Biffinger J."/>
            <person name="Kelley-Loughnane N."/>
            <person name="Varaljay V.A."/>
            <person name="Crookes-Goodson W.J."/>
        </authorList>
    </citation>
    <scope>NUCLEOTIDE SEQUENCE</scope>
    <source>
        <strain evidence="2">5307AH</strain>
    </source>
</reference>
<dbReference type="PANTHER" id="PTHR40370">
    <property type="entry name" value="EXPRESSED PROTEIN"/>
    <property type="match status" value="1"/>
</dbReference>
<comment type="caution">
    <text evidence="2">The sequence shown here is derived from an EMBL/GenBank/DDBJ whole genome shotgun (WGS) entry which is preliminary data.</text>
</comment>
<sequence length="321" mass="36205">MTVHLDLNPLTLKDIPNPSTPEFQAFLDAYFELGTKLAGSMDHWLKHSTKVNDSVQIVNLTSASSMSSIRRDLNVKDYWCGRMSRHTPDSVATVLDRSSNGPIDKARNLVRRLSGAPSIHDAEEGGQDSVMKREPRGLYEQFRRGLLEYHSENEREYIEACRETECLEVFEPHVAEVWRLTYVTPPPTSPRTFVVLLLSRELDSREGQRSFMNSECPPRSQFTVVSIPFAHPKCPEKQGSEKSRVRGRYVSVERVCEDAESGGVEWRMATCSDAGGNIPRFITNSSLPGSISQDVPAFLKYISGRFAKNKRRSHGDVRVEA</sequence>
<dbReference type="SUPFAM" id="SSF55961">
    <property type="entry name" value="Bet v1-like"/>
    <property type="match status" value="1"/>
</dbReference>
<protein>
    <recommendedName>
        <fullName evidence="1">DUF3074 domain-containing protein</fullName>
    </recommendedName>
</protein>